<feature type="domain" description="Helicase ATP-binding" evidence="9">
    <location>
        <begin position="216"/>
        <end position="387"/>
    </location>
</feature>
<dbReference type="PROSITE" id="PS51192">
    <property type="entry name" value="HELICASE_ATP_BIND_1"/>
    <property type="match status" value="1"/>
</dbReference>
<dbReference type="RefSeq" id="XP_002773501.1">
    <property type="nucleotide sequence ID" value="XM_002773455.1"/>
</dbReference>
<feature type="region of interest" description="Disordered" evidence="8">
    <location>
        <begin position="453"/>
        <end position="494"/>
    </location>
</feature>
<dbReference type="Gene3D" id="1.20.120.1080">
    <property type="match status" value="1"/>
</dbReference>
<name>C5LDI5_PERM5</name>
<dbReference type="SMART" id="SM00847">
    <property type="entry name" value="HA2"/>
    <property type="match status" value="1"/>
</dbReference>
<keyword evidence="12" id="KW-1185">Reference proteome</keyword>
<comment type="similarity">
    <text evidence="1">Belongs to the DEAD box helicase family. DEAH subfamily.</text>
</comment>
<evidence type="ECO:0000256" key="7">
    <source>
        <dbReference type="ARBA" id="ARBA00047984"/>
    </source>
</evidence>
<dbReference type="EMBL" id="GG680969">
    <property type="protein sequence ID" value="EER05317.1"/>
    <property type="molecule type" value="Genomic_DNA"/>
</dbReference>
<evidence type="ECO:0000313" key="12">
    <source>
        <dbReference type="Proteomes" id="UP000007800"/>
    </source>
</evidence>
<evidence type="ECO:0000313" key="11">
    <source>
        <dbReference type="EMBL" id="EER05317.1"/>
    </source>
</evidence>
<comment type="catalytic activity">
    <reaction evidence="7">
        <text>ATP + H2O = ADP + phosphate + H(+)</text>
        <dbReference type="Rhea" id="RHEA:13065"/>
        <dbReference type="ChEBI" id="CHEBI:15377"/>
        <dbReference type="ChEBI" id="CHEBI:15378"/>
        <dbReference type="ChEBI" id="CHEBI:30616"/>
        <dbReference type="ChEBI" id="CHEBI:43474"/>
        <dbReference type="ChEBI" id="CHEBI:456216"/>
        <dbReference type="EC" id="3.6.4.13"/>
    </reaction>
</comment>
<dbReference type="InterPro" id="IPR007502">
    <property type="entry name" value="Helicase-assoc_dom"/>
</dbReference>
<feature type="compositionally biased region" description="Acidic residues" evidence="8">
    <location>
        <begin position="463"/>
        <end position="477"/>
    </location>
</feature>
<dbReference type="GO" id="GO:0003723">
    <property type="term" value="F:RNA binding"/>
    <property type="evidence" value="ECO:0007669"/>
    <property type="project" value="TreeGrafter"/>
</dbReference>
<dbReference type="Pfam" id="PF23362">
    <property type="entry name" value="DHX37_C"/>
    <property type="match status" value="1"/>
</dbReference>
<feature type="domain" description="Helicase C-terminal" evidence="10">
    <location>
        <begin position="416"/>
        <end position="637"/>
    </location>
</feature>
<dbReference type="PROSITE" id="PS51194">
    <property type="entry name" value="HELICASE_CTER"/>
    <property type="match status" value="1"/>
</dbReference>
<keyword evidence="4" id="KW-0378">Hydrolase</keyword>
<dbReference type="GO" id="GO:0003724">
    <property type="term" value="F:RNA helicase activity"/>
    <property type="evidence" value="ECO:0007669"/>
    <property type="project" value="UniProtKB-EC"/>
</dbReference>
<accession>C5LDI5</accession>
<dbReference type="Pfam" id="PF00270">
    <property type="entry name" value="DEAD"/>
    <property type="match status" value="1"/>
</dbReference>
<dbReference type="PANTHER" id="PTHR18934:SF99">
    <property type="entry name" value="ATP-DEPENDENT RNA HELICASE DHX37-RELATED"/>
    <property type="match status" value="1"/>
</dbReference>
<dbReference type="InterPro" id="IPR014001">
    <property type="entry name" value="Helicase_ATP-bd"/>
</dbReference>
<evidence type="ECO:0000256" key="1">
    <source>
        <dbReference type="ARBA" id="ARBA00008792"/>
    </source>
</evidence>
<protein>
    <recommendedName>
        <fullName evidence="2">RNA helicase</fullName>
        <ecNumber evidence="2">3.6.4.13</ecNumber>
    </recommendedName>
</protein>
<feature type="region of interest" description="Disordered" evidence="8">
    <location>
        <begin position="31"/>
        <end position="61"/>
    </location>
</feature>
<sequence>MASTGKEKAPPLFDASLLGLDDDMTDAGGSNTLIIESNKSSKGKVSKETAAPKEKMSKRKRKRLMELQERAAREAKRLAVLDELKSHQLSSAEKAKMHAVADTGVRRKRREESVGLAKLEKKKQKLAELAELSDGDVEGPQSSKEVRGVPKKAVTMNAERTAVPATGRLKAALAPVKSKKAVGPTLQRIHVHRSLEIEKQRAHLPAVMMETEIVDCVMNAEEGVSIVCGDTGCGKSTQVPQFIYETGVTKHYGKLIGMTQPRRVAATSVARRIAEELGPDQDGTVGYQVRYDKSMSPDKMQLKVMTDGILMREIQTDFLLTKYCVIIIDEAHERSINCDILLGMISRAITMRVERNMPPLRLVIMSATLRLTDFTQNAELFPKPPPVVQIDARTHPVTVHFERRTEQEYVKAAIRKVRLINAKLPRGSILVFVTGKSEIYEMCEALGAKPRRKKEAHNQYIDSDQEDEDSDDDEEEALVTGCKKASSGSGHKGGSAAFTGAAFGSGRLVPIPLYAQMSTTKQAEAFRTPAEDERFVIIATNVAETALTLPNIRYVVDTGREKKRVYRNDGVSVFKVGFCASSSADQRAGRAGRVGPGHCYRLYSGAVYGDTMPDFPIPEIASGQPLDDTVLMMAKMGIPRFRHFPWPTPPPVAAVVHAVTTLSELGTVRRIGISNDEVTITKTGEAISNFPVAPRHGCMLVHAGRLREANNTEWRDVLVMVVCVVAALTVGDLFIPPPQEKKDEKASKLPGWSKCSSDIEALLWSVGGFMWTTTADQDVFCARHMLRSKALNEAASLTRQLLSQIDHYLDLNDVERVSLCRPRPPTAKQLALVHECVTRGLIDHIACKSTLDTRSYLTRNHMVVYIHRESLYYRRRPSEFAYTEIVKASDSRGKNVARICVAVDTDFLAKLDCPELIRRGPPLKMPPPFYSATKDRVTAHFTPTYIPLDMPLPTVGIELSTRDPLGLKVFACAILQGKVFPKLLKYRSSLISEPTLEHTRLLPMVESLRKCRCGSRRELEQLWLDSPDLLRVECESWYKKSTHKAIERMWPPVE</sequence>
<evidence type="ECO:0000256" key="6">
    <source>
        <dbReference type="ARBA" id="ARBA00022840"/>
    </source>
</evidence>
<keyword evidence="5 11" id="KW-0347">Helicase</keyword>
<proteinExistence type="inferred from homology"/>
<dbReference type="FunFam" id="3.40.50.300:FF:000637">
    <property type="entry name" value="ATP-dependent RNA helicase DHX37/DHR1"/>
    <property type="match status" value="1"/>
</dbReference>
<gene>
    <name evidence="11" type="ORF">Pmar_PMAR027960</name>
</gene>
<dbReference type="Pfam" id="PF21010">
    <property type="entry name" value="HA2_C"/>
    <property type="match status" value="1"/>
</dbReference>
<dbReference type="Gene3D" id="3.40.50.300">
    <property type="entry name" value="P-loop containing nucleotide triphosphate hydrolases"/>
    <property type="match status" value="2"/>
</dbReference>
<dbReference type="SMART" id="SM00487">
    <property type="entry name" value="DEXDc"/>
    <property type="match status" value="1"/>
</dbReference>
<evidence type="ECO:0000256" key="8">
    <source>
        <dbReference type="SAM" id="MobiDB-lite"/>
    </source>
</evidence>
<dbReference type="PANTHER" id="PTHR18934">
    <property type="entry name" value="ATP-DEPENDENT RNA HELICASE"/>
    <property type="match status" value="1"/>
</dbReference>
<dbReference type="GO" id="GO:0016787">
    <property type="term" value="F:hydrolase activity"/>
    <property type="evidence" value="ECO:0007669"/>
    <property type="project" value="UniProtKB-KW"/>
</dbReference>
<dbReference type="InterPro" id="IPR001650">
    <property type="entry name" value="Helicase_C-like"/>
</dbReference>
<feature type="compositionally biased region" description="Polar residues" evidence="8">
    <location>
        <begin position="31"/>
        <end position="40"/>
    </location>
</feature>
<evidence type="ECO:0000256" key="4">
    <source>
        <dbReference type="ARBA" id="ARBA00022801"/>
    </source>
</evidence>
<dbReference type="OMA" id="KYAYHCA"/>
<feature type="compositionally biased region" description="Basic and acidic residues" evidence="8">
    <location>
        <begin position="45"/>
        <end position="55"/>
    </location>
</feature>
<dbReference type="CDD" id="cd18791">
    <property type="entry name" value="SF2_C_RHA"/>
    <property type="match status" value="1"/>
</dbReference>
<feature type="compositionally biased region" description="Low complexity" evidence="8">
    <location>
        <begin position="483"/>
        <end position="494"/>
    </location>
</feature>
<reference evidence="11 12" key="1">
    <citation type="submission" date="2008-07" db="EMBL/GenBank/DDBJ databases">
        <authorList>
            <person name="El-Sayed N."/>
            <person name="Caler E."/>
            <person name="Inman J."/>
            <person name="Amedeo P."/>
            <person name="Hass B."/>
            <person name="Wortman J."/>
        </authorList>
    </citation>
    <scope>NUCLEOTIDE SEQUENCE [LARGE SCALE GENOMIC DNA]</scope>
    <source>
        <strain evidence="12">ATCC 50983 / TXsc</strain>
    </source>
</reference>
<dbReference type="AlphaFoldDB" id="C5LDI5"/>
<dbReference type="EC" id="3.6.4.13" evidence="2"/>
<keyword evidence="6" id="KW-0067">ATP-binding</keyword>
<dbReference type="SMART" id="SM00490">
    <property type="entry name" value="HELICc"/>
    <property type="match status" value="1"/>
</dbReference>
<dbReference type="Proteomes" id="UP000007800">
    <property type="component" value="Unassembled WGS sequence"/>
</dbReference>
<keyword evidence="3" id="KW-0547">Nucleotide-binding</keyword>
<dbReference type="InterPro" id="IPR027417">
    <property type="entry name" value="P-loop_NTPase"/>
</dbReference>
<dbReference type="GeneID" id="9041089"/>
<evidence type="ECO:0000256" key="2">
    <source>
        <dbReference type="ARBA" id="ARBA00012552"/>
    </source>
</evidence>
<dbReference type="InParanoid" id="C5LDI5"/>
<dbReference type="InterPro" id="IPR011545">
    <property type="entry name" value="DEAD/DEAH_box_helicase_dom"/>
</dbReference>
<evidence type="ECO:0000259" key="9">
    <source>
        <dbReference type="PROSITE" id="PS51192"/>
    </source>
</evidence>
<dbReference type="GO" id="GO:0005524">
    <property type="term" value="F:ATP binding"/>
    <property type="evidence" value="ECO:0007669"/>
    <property type="project" value="UniProtKB-KW"/>
</dbReference>
<feature type="region of interest" description="Disordered" evidence="8">
    <location>
        <begin position="131"/>
        <end position="152"/>
    </location>
</feature>
<dbReference type="GO" id="GO:0005730">
    <property type="term" value="C:nucleolus"/>
    <property type="evidence" value="ECO:0007669"/>
    <property type="project" value="TreeGrafter"/>
</dbReference>
<dbReference type="OrthoDB" id="10253254at2759"/>
<dbReference type="InterPro" id="IPR056371">
    <property type="entry name" value="DHX37-like_C"/>
</dbReference>
<dbReference type="GO" id="GO:0000462">
    <property type="term" value="P:maturation of SSU-rRNA from tricistronic rRNA transcript (SSU-rRNA, 5.8S rRNA, LSU-rRNA)"/>
    <property type="evidence" value="ECO:0007669"/>
    <property type="project" value="TreeGrafter"/>
</dbReference>
<organism evidence="12">
    <name type="scientific">Perkinsus marinus (strain ATCC 50983 / TXsc)</name>
    <dbReference type="NCBI Taxonomy" id="423536"/>
    <lineage>
        <taxon>Eukaryota</taxon>
        <taxon>Sar</taxon>
        <taxon>Alveolata</taxon>
        <taxon>Perkinsozoa</taxon>
        <taxon>Perkinsea</taxon>
        <taxon>Perkinsida</taxon>
        <taxon>Perkinsidae</taxon>
        <taxon>Perkinsus</taxon>
    </lineage>
</organism>
<evidence type="ECO:0000256" key="5">
    <source>
        <dbReference type="ARBA" id="ARBA00022806"/>
    </source>
</evidence>
<dbReference type="Pfam" id="PF00271">
    <property type="entry name" value="Helicase_C"/>
    <property type="match status" value="1"/>
</dbReference>
<evidence type="ECO:0000259" key="10">
    <source>
        <dbReference type="PROSITE" id="PS51194"/>
    </source>
</evidence>
<dbReference type="SUPFAM" id="SSF52540">
    <property type="entry name" value="P-loop containing nucleoside triphosphate hydrolases"/>
    <property type="match status" value="1"/>
</dbReference>
<evidence type="ECO:0000256" key="3">
    <source>
        <dbReference type="ARBA" id="ARBA00022741"/>
    </source>
</evidence>